<feature type="compositionally biased region" description="Basic and acidic residues" evidence="5">
    <location>
        <begin position="597"/>
        <end position="612"/>
    </location>
</feature>
<comment type="subcellular location">
    <subcellularLocation>
        <location evidence="1">Nucleus</location>
    </subcellularLocation>
</comment>
<evidence type="ECO:0000256" key="4">
    <source>
        <dbReference type="ARBA" id="ARBA00023242"/>
    </source>
</evidence>
<feature type="region of interest" description="Disordered" evidence="5">
    <location>
        <begin position="142"/>
        <end position="268"/>
    </location>
</feature>
<keyword evidence="4" id="KW-0539">Nucleus</keyword>
<dbReference type="InterPro" id="IPR000313">
    <property type="entry name" value="PWWP_dom"/>
</dbReference>
<gene>
    <name evidence="7" type="ORF">CINC_LOCUS8989</name>
</gene>
<sequence length="706" mass="79520">MGKKVREYKSGDFIFAKVKGYPAWPARVQKHNGKRYFVYFYGTGETANLPPNMIFDYAENKDKFLTKTVKRRDFNDGVKQIEHDFANNVPLEQVIGISAEDPPGDSAANDTVNESTNDTMDETADTTAADETMADDTTLNATLNDTGIEDSDEAGNLVIDEGKQKPRKSKDVKAKETPAKPGKEPKTPRGKAKKEEAAKDDDEEKKEEEIVSRSGRKIRPKRYMDEQTEDNATLPSPAPKKRRGGSPVSDKDKSEVKDKPAEKNIKQFNAVTQSELEDLKEPFKSEDTEKENILIAYLPSGQYIGIKLFQSRPNSFKNEAARLQWDKQAASNAVTLKMQLEKGQIAITSILSQLVTDLNLTDEEKATLDKERETEEKKSHVQFLKTEMKLIELDAKIKTCLCLEKADTDLCLKLLDELMELNVKPLMLLKHPTCLETIKRMRAYVGNTPSWELSESAALVFSKQAHRIRKQADTLYKNMKELFTTPEGLSFWEYFTGRVLQFKKVTAKLSANELLEMIVEPIVDTVTEMSLPTSHTMKSAVEAATTEAAEVAPQGAEEEDSTSQKKKNSTPAKSKKDKSANNTPSKQPVKRQSSRKLQQEEKEKEESPKADETTPEANEPEQSTDNTTETEQTEPTQEVTEETQKEDAPVEESKESTEENGQAESVQEETEKEQKEEVAEPRAKRSRETKKTEPPPRSPAKRKSKF</sequence>
<dbReference type="Pfam" id="PF00855">
    <property type="entry name" value="PWWP"/>
    <property type="match status" value="1"/>
</dbReference>
<dbReference type="InterPro" id="IPR021567">
    <property type="entry name" value="LEDGF_IBD"/>
</dbReference>
<feature type="compositionally biased region" description="Basic and acidic residues" evidence="5">
    <location>
        <begin position="672"/>
        <end position="683"/>
    </location>
</feature>
<feature type="domain" description="PWWP" evidence="6">
    <location>
        <begin position="10"/>
        <end position="60"/>
    </location>
</feature>
<dbReference type="PANTHER" id="PTHR12550:SF70">
    <property type="entry name" value="JIL-1 ANCHORING AND STABILIZING PROTEIN, ISOFORM A"/>
    <property type="match status" value="1"/>
</dbReference>
<feature type="compositionally biased region" description="Basic and acidic residues" evidence="5">
    <location>
        <begin position="642"/>
        <end position="657"/>
    </location>
</feature>
<feature type="compositionally biased region" description="Basic and acidic residues" evidence="5">
    <location>
        <begin position="249"/>
        <end position="265"/>
    </location>
</feature>
<feature type="compositionally biased region" description="Basic residues" evidence="5">
    <location>
        <begin position="564"/>
        <end position="576"/>
    </location>
</feature>
<dbReference type="CDD" id="cd05834">
    <property type="entry name" value="PWWP_HRP"/>
    <property type="match status" value="1"/>
</dbReference>
<dbReference type="InterPro" id="IPR035441">
    <property type="entry name" value="TFIIS/LEDGF_dom_sf"/>
</dbReference>
<dbReference type="OrthoDB" id="62853at2759"/>
<evidence type="ECO:0000256" key="5">
    <source>
        <dbReference type="SAM" id="MobiDB-lite"/>
    </source>
</evidence>
<dbReference type="Gene3D" id="1.20.930.10">
    <property type="entry name" value="Conserved domain common to transcription factors TFIIS, elongin A, CRSP70"/>
    <property type="match status" value="1"/>
</dbReference>
<proteinExistence type="inferred from homology"/>
<dbReference type="PANTHER" id="PTHR12550">
    <property type="entry name" value="HEPATOMA-DERIVED GROWTH FACTOR-RELATED"/>
    <property type="match status" value="1"/>
</dbReference>
<dbReference type="InterPro" id="IPR036218">
    <property type="entry name" value="HIVI-bd_sf"/>
</dbReference>
<protein>
    <recommendedName>
        <fullName evidence="6">PWWP domain-containing protein</fullName>
    </recommendedName>
</protein>
<reference evidence="7" key="1">
    <citation type="submission" date="2021-12" db="EMBL/GenBank/DDBJ databases">
        <authorList>
            <person name="King R."/>
        </authorList>
    </citation>
    <scope>NUCLEOTIDE SEQUENCE</scope>
</reference>
<dbReference type="EMBL" id="LR824032">
    <property type="protein sequence ID" value="CAH0599882.1"/>
    <property type="molecule type" value="Genomic_DNA"/>
</dbReference>
<dbReference type="SUPFAM" id="SSF63748">
    <property type="entry name" value="Tudor/PWWP/MBT"/>
    <property type="match status" value="1"/>
</dbReference>
<keyword evidence="8" id="KW-1185">Reference proteome</keyword>
<evidence type="ECO:0000259" key="6">
    <source>
        <dbReference type="PROSITE" id="PS50812"/>
    </source>
</evidence>
<feature type="region of interest" description="Disordered" evidence="5">
    <location>
        <begin position="97"/>
        <end position="120"/>
    </location>
</feature>
<name>A0A9P0C0V0_CHRIL</name>
<feature type="region of interest" description="Disordered" evidence="5">
    <location>
        <begin position="537"/>
        <end position="706"/>
    </location>
</feature>
<dbReference type="Proteomes" id="UP001154114">
    <property type="component" value="Chromosome 29"/>
</dbReference>
<keyword evidence="3" id="KW-0175">Coiled coil</keyword>
<feature type="compositionally biased region" description="Polar residues" evidence="5">
    <location>
        <begin position="108"/>
        <end position="117"/>
    </location>
</feature>
<evidence type="ECO:0000256" key="2">
    <source>
        <dbReference type="ARBA" id="ARBA00005309"/>
    </source>
</evidence>
<organism evidence="7 8">
    <name type="scientific">Chrysodeixis includens</name>
    <name type="common">Soybean looper</name>
    <name type="synonym">Pseudoplusia includens</name>
    <dbReference type="NCBI Taxonomy" id="689277"/>
    <lineage>
        <taxon>Eukaryota</taxon>
        <taxon>Metazoa</taxon>
        <taxon>Ecdysozoa</taxon>
        <taxon>Arthropoda</taxon>
        <taxon>Hexapoda</taxon>
        <taxon>Insecta</taxon>
        <taxon>Pterygota</taxon>
        <taxon>Neoptera</taxon>
        <taxon>Endopterygota</taxon>
        <taxon>Lepidoptera</taxon>
        <taxon>Glossata</taxon>
        <taxon>Ditrysia</taxon>
        <taxon>Noctuoidea</taxon>
        <taxon>Noctuidae</taxon>
        <taxon>Plusiinae</taxon>
        <taxon>Chrysodeixis</taxon>
    </lineage>
</organism>
<dbReference type="Gene3D" id="2.30.30.140">
    <property type="match status" value="1"/>
</dbReference>
<feature type="compositionally biased region" description="Low complexity" evidence="5">
    <location>
        <begin position="621"/>
        <end position="638"/>
    </location>
</feature>
<evidence type="ECO:0000313" key="8">
    <source>
        <dbReference type="Proteomes" id="UP001154114"/>
    </source>
</evidence>
<evidence type="ECO:0000313" key="7">
    <source>
        <dbReference type="EMBL" id="CAH0599882.1"/>
    </source>
</evidence>
<evidence type="ECO:0000256" key="1">
    <source>
        <dbReference type="ARBA" id="ARBA00004123"/>
    </source>
</evidence>
<feature type="compositionally biased region" description="Low complexity" evidence="5">
    <location>
        <begin position="540"/>
        <end position="552"/>
    </location>
</feature>
<dbReference type="SMART" id="SM00293">
    <property type="entry name" value="PWWP"/>
    <property type="match status" value="1"/>
</dbReference>
<feature type="compositionally biased region" description="Basic and acidic residues" evidence="5">
    <location>
        <begin position="160"/>
        <end position="197"/>
    </location>
</feature>
<evidence type="ECO:0000256" key="3">
    <source>
        <dbReference type="ARBA" id="ARBA00023054"/>
    </source>
</evidence>
<dbReference type="AlphaFoldDB" id="A0A9P0C0V0"/>
<dbReference type="SUPFAM" id="SSF140576">
    <property type="entry name" value="HIV integrase-binding domain"/>
    <property type="match status" value="1"/>
</dbReference>
<comment type="similarity">
    <text evidence="2">Belongs to the HDGF family.</text>
</comment>
<dbReference type="Pfam" id="PF11467">
    <property type="entry name" value="LEDGF"/>
    <property type="match status" value="1"/>
</dbReference>
<dbReference type="PROSITE" id="PS50812">
    <property type="entry name" value="PWWP"/>
    <property type="match status" value="1"/>
</dbReference>
<dbReference type="GO" id="GO:0005634">
    <property type="term" value="C:nucleus"/>
    <property type="evidence" value="ECO:0007669"/>
    <property type="project" value="UniProtKB-SubCell"/>
</dbReference>
<accession>A0A9P0C0V0</accession>